<feature type="compositionally biased region" description="Low complexity" evidence="3">
    <location>
        <begin position="1467"/>
        <end position="1476"/>
    </location>
</feature>
<dbReference type="EMBL" id="JBHSVR010000001">
    <property type="protein sequence ID" value="MFC6634930.1"/>
    <property type="molecule type" value="Genomic_DNA"/>
</dbReference>
<feature type="region of interest" description="Disordered" evidence="3">
    <location>
        <begin position="337"/>
        <end position="408"/>
    </location>
</feature>
<accession>A0ABW1YU24</accession>
<evidence type="ECO:0000256" key="3">
    <source>
        <dbReference type="SAM" id="MobiDB-lite"/>
    </source>
</evidence>
<dbReference type="SMART" id="SM00060">
    <property type="entry name" value="FN3"/>
    <property type="match status" value="5"/>
</dbReference>
<keyword evidence="2" id="KW-1015">Disulfide bond</keyword>
<dbReference type="InterPro" id="IPR003961">
    <property type="entry name" value="FN3_dom"/>
</dbReference>
<feature type="signal peptide" evidence="4">
    <location>
        <begin position="1"/>
        <end position="23"/>
    </location>
</feature>
<feature type="compositionally biased region" description="Low complexity" evidence="3">
    <location>
        <begin position="751"/>
        <end position="760"/>
    </location>
</feature>
<dbReference type="Pfam" id="PF13385">
    <property type="entry name" value="Laminin_G_3"/>
    <property type="match status" value="1"/>
</dbReference>
<comment type="caution">
    <text evidence="6">The sequence shown here is derived from an EMBL/GenBank/DDBJ whole genome shotgun (WGS) entry which is preliminary data.</text>
</comment>
<dbReference type="SUPFAM" id="SSF49265">
    <property type="entry name" value="Fibronectin type III"/>
    <property type="match status" value="2"/>
</dbReference>
<dbReference type="Proteomes" id="UP001596425">
    <property type="component" value="Unassembled WGS sequence"/>
</dbReference>
<feature type="domain" description="Fibronectin type-III" evidence="5">
    <location>
        <begin position="2745"/>
        <end position="2844"/>
    </location>
</feature>
<feature type="domain" description="Fibronectin type-III" evidence="5">
    <location>
        <begin position="3150"/>
        <end position="3248"/>
    </location>
</feature>
<dbReference type="InterPro" id="IPR006558">
    <property type="entry name" value="LamG-like"/>
</dbReference>
<dbReference type="PANTHER" id="PTHR31513:SF2">
    <property type="entry name" value="MRAZ"/>
    <property type="match status" value="1"/>
</dbReference>
<dbReference type="CDD" id="cd00063">
    <property type="entry name" value="FN3"/>
    <property type="match status" value="2"/>
</dbReference>
<evidence type="ECO:0000313" key="6">
    <source>
        <dbReference type="EMBL" id="MFC6634930.1"/>
    </source>
</evidence>
<evidence type="ECO:0000256" key="4">
    <source>
        <dbReference type="SAM" id="SignalP"/>
    </source>
</evidence>
<feature type="region of interest" description="Disordered" evidence="3">
    <location>
        <begin position="691"/>
        <end position="767"/>
    </location>
</feature>
<reference evidence="7" key="1">
    <citation type="journal article" date="2019" name="Int. J. Syst. Evol. Microbiol.">
        <title>The Global Catalogue of Microorganisms (GCM) 10K type strain sequencing project: providing services to taxonomists for standard genome sequencing and annotation.</title>
        <authorList>
            <consortium name="The Broad Institute Genomics Platform"/>
            <consortium name="The Broad Institute Genome Sequencing Center for Infectious Disease"/>
            <person name="Wu L."/>
            <person name="Ma J."/>
        </authorList>
    </citation>
    <scope>NUCLEOTIDE SEQUENCE [LARGE SCALE GENOMIC DNA]</scope>
    <source>
        <strain evidence="7">CGMCC 1.13718</strain>
    </source>
</reference>
<feature type="compositionally biased region" description="Low complexity" evidence="3">
    <location>
        <begin position="1109"/>
        <end position="1118"/>
    </location>
</feature>
<dbReference type="SUPFAM" id="SSF49899">
    <property type="entry name" value="Concanavalin A-like lectins/glucanases"/>
    <property type="match status" value="1"/>
</dbReference>
<dbReference type="PROSITE" id="PS50853">
    <property type="entry name" value="FN3"/>
    <property type="match status" value="3"/>
</dbReference>
<feature type="region of interest" description="Disordered" evidence="3">
    <location>
        <begin position="1407"/>
        <end position="1483"/>
    </location>
</feature>
<sequence>MKGRLLSFFTIAFAMLAFSAASAADEYQSLVLGDGPIAYWATEQNQDSTLSDETGNAPNFASNRTPEFVNSERLIADVVAFDGQEQYLSINASLPAFATPFSLELWVKFDTISGRHILLQQGEGDAGSVPFSLHLAGSSRTYDTGTQTAGHFAFVLNDGQQTIALSDPDSAAPDQWYHLVVTYSGSTLSLYRNGEVADSVSYSGGIAPTAQPFYMGGQPGVDGMAVEAIKGLAGDITLYNRAIVSSEIAEHSQEGSQPVTPDTIEITTDTSITASDESYEGKQIIVDGAVLTVNGSHNFYSLKLINSSVLTHPVDAKTATGADGIDLTANHMEIDPSSSIKLDNKGGLPTDDVGSDSSGSYGGLAGTAEGRTTNTTYGDYKAPQHFGTGGRFNSEPNESSNNRRGGGSIKLNITGELVLGGLISADGGADNADGGGSGGSIWLDVGTLTVNHSSVRIRANGNRGYDGAGGGRIAIYYENSNLNPAVHTSAQGGHYYSTGDHNGQPGTVYVENKQTGWTLLRFDNKSLSKSYSDPMVVSGEYSENTVQFVNVNVDISDASFNQLYLSSDIATLTNVSATTISQVNSTATLDGVVAGTISITGGSATAQGVVTITDSFSTDGARIYGGFKEQGNWKVPGPAGHLVVDDFIYTMSGSETWDQVFVLNGGQITHTIDAKTDSGADGAELTANHMEIDPSSSIKLDNKGGLPTDDVGSDSSGSYGGLAGTAEGRTTNTTYGDYKAPQHFGTGGRFNSEPNESSNNRRGGGSIKLNITGELVLGGVISADGGADNADGGGSGGSIWLDVGTLTVNHSSVRIRANGNRGYDGAGGGRIAIYYENSNLNPAVHTSAQGGHYYSTGDHNGQPGTVYVENKQTGWTLLRFDNKSLSKSYSDPMVVSGEYSENTVQFVNVNVDISDASFNQLYLSSDIATLTNVSATTISQVNSTATLDGVVAGTISITGGSATAQGVVTITDSFSTDGARIYGGFKEQGNWKVPGPAGHLVVDDFIYTMSGSETWDQVFVLNGGQITHTIDAKTDSGADGAELTANHMEIDPSSSIKLDNKGGLPTDDVGSDSSGSYGGLAGTAEGRTTNTTYGDYKAPQHFGTGGRFNSEPNESSNNRRGGGSIKLNITGELVLGGLISADGGADNADGGGSGGSIWLDVGTLTVNHSSVRIRANGNRGYDGAGGGRIAIYYENSNLNPAVHTSAQGGHYYSTGDHNGQPGTVYVENKQTGWTLLRFDNKSLSKSYSDPMVVSGEYSENTVQFVNVNVDISDASFNQLYLSSDIATLTNVSATTISQVNSTATLDGVVAGTISITGGSATAQGVVTITDSFSTDGARIYGGFKEQGNWKVPGPAGHLVVDDFIYTMSGSETWDQVFVLNGGQITHTIDAKTDSGADGAELTANHMEIDPSSSIKLDNKGGLPTDDVGSDSSGSYGGLAGTAEGRTTNTTYGDYKAPQHFGTGGRFNSEPNESSNNRRGGGSIKLNITGELVLGGVISADGGADNADGGGSGGSIWLDVGTLTVNHSSVRIRANGNRGYDGAGGGRIAIYYENSNLNPAVHTSAQGGHYYSTGDHNGQPGTVYVENKQTGWTLLRFDNKSLSKSYSDPMVVSGEYSENTVQFVNVNVDISDASFNQLYLSSDIATLTNVSATTISQVNSTATLDGVVAGTISITGGSATAQGVVTITDSFSTDGARIYGGFKEQGNWKVPGPAGHLVVDDFIYTMSGSETWDQVFVLNGGQITHTIDAKTDSGADGAELTANHMEIDPSSSIKLDNKGGLPTDDVGSDSSGSYGGLAGTAEGRTTNTTYGDYKAPQHFGTGGRFNSEPNESSNNRRGGGSIKLNITGELVLGGLISADGGADNADGGGSGGSIWLDVGTLTVNHSSVRIRANGNRGYDGAGGGRIAIYYENSNLNPAVHTSAQGGHYYSTGDHNGQPGTVYVENKQTGWTLLRFDNKSLSKSYSDPMVISGEYTVDEVEFANLVVEIGDSSFYAMRLTNSTVHLMGGVQIGTYIKGTSSTLHSNGQLVMPSNELVVDGFTYELQQDETWDKISIVNGGALTHSNALVELPDAKGLTLEASEIFVEAGARIDVSYHGNGPNEEVGGLSGGSYGGQGGTDGSTTNAIFGSELQPSDFGVGGRTNDTTASRGGGAIRLITEDLFLYGNILANGQRNGNGAGSGGSIWIDTSTLIAGENALIAANGGHGNNGGGGGGGRVAIYYDLLDGLEVSQIQVKGGNAHSSEERGQDGTIHLAERASAPRVKSLDVNEYTNELISSISVQFNIGIDTESVDISDFDLLTETGSPLDISNVSTGDYAQFIVTFADPLSEGTYTFAAGPDIFATNGLGMDQDQDGIELEPQDDKFLTSIVVDTTLPAAPEVDQPVSPAVNLSNSRHVLLSGSREDNTAIWVNDSEFIANGSGDWTKTRYLPEGDSSLTITAVDLSGNVSAPVILDFSIDSRAPNIVSVYPVGSLNVAPELVALVVTEEGSGIDLDASSLVVKRNGVTLAGSIALFEGQVQFTPDAPFLDGNYQLVARIADKLGNLSTQRTHNFVLDYTPPEPAVLGEYPAVTTVNAQVFSGTKEAGSAVLVNGSLEVLQDAETTWSTQVALLQGDNTLSFVVRDVAGNESEPTLAEIRYDNNPPGPVALSIDPKGSGTELLLDWSGYDEFANGNDIGEYRVYQSANAFTDIAGKTPVATVPQGAKQFRVEGLPRDTQVHFAVVAFDTQGLFNPSVVSAAAVPVDVQAPGEIANLVVVPGADSLQLSWNPSGNSAGDLAGYKVEFVDDQSGRVDDIPLASLGDPQAVVQHLVTGLSPATSYPVRVYAYDESGNASVGITDAGTTLLPNPATVTATPKSSKIEISWSSVAPHELLKNYTVYVQESSFSSTAGLQPKAVRSKGSVSDSEHIWSLAGLKNGTTYYVVVTSVNISGGSDPVVTPVEVTPVADTDGPTIEAAEYQQNSQQGTELLDLTAAPQLVQDGRFRIAAVDESGVARVEFFLDGKLLGTEYAASGGAFGRNIELLNYADGEHALTVKAYDVWENVTIAQYGFSVALAAPPAPQITSPSEGWLTNNPAVTVYGKAEKQTRVQIYRNGSAVGTVEPVDSYGNFQVEIALEEGDNQLTAAAEYPGRGGFGEQGAVRTVVLNTAIPDAPSDLTAIERELGQISLSWSAVTNDDADNQTVGYNVYRSTSPFATAQEAQKVNSQLLEEAKFTDLPSVDGDYFYAVTTVNEAATESSLSNLVEAEADSEGPHALQVSYQSNGLVDAASGRHAPGTVEVSVQFDEALRNKPYFAMVPEGGVPIAVDLSVDYSDDTLYSGSFVIEPGMLSGTTYAVMSAHDDVGNRGTIIEQGTTLLIDAKGPEVTALTLNPGEPLKVDEQNGLPVEVVLRLNDEVKPGETPTLVPLLDNIEVAGYESGINLVRDAQSTEGNSLWVGSFALPVSAGQDEAGNPAVENLRFSYQALDDLDNIGSKIRVPNNFQVYQGDLPPLDIPQNLKAIAQPGGEVALEWDAVEEARYVLYRKAEGDTEFAEILRLSETGTSDTLPSDGNYFYAVASERRSNDQIAVSGMSEPVAVSADSVAPAAPTELALELNGAGIVANWQAPALDAGGNSEAVDKLTYNLYRLNLAEGDSATAEMLQAIAPLQTGIPDTIALDAKPSESEHAYVITALDQAGNESAPSETAYLNFGLLPVSDISIAVNANGNPQLQWNHSGTAIAGYRVYVGEDGDLQEITSALIPQGGNPTGFADESYTAAAQGAVAERRYTVIAEDDQGATSIGHSLLLPALSVEVIEPEDGDTAIKRGVMNEVRFRVQNRGSGDVSGVQLFATVSDGGAEREHQSASFSVAAGGLVEVPIVIGGYEKLDTLSNLQLRLEQSPLPGEAVFIRAEDEVLVGDAALRLGLETDTVYRGGLGRVRFTMENSSLVETEVLVARSNGGNPSDEVRIRIEDADGNLLSTQPVQQFTGDVITVASGETVARLQPGETFVSDWIEVPIPQAAPDQVTVALEIDHFRYHSGKPTQVLIEGNGTRIQASLQETAYYGELTAVTPAQIYSAEERVTINGRALDRSSASPSGNVPLTLVMEVRGFERQVLVITDSDGSFSYEFDPQGQSGNWRVSVIHPDSLGRPNQGAFAVLTSDVSPRQVNINIPRNYNQAVPISVKAGHGSELGNVRLVSVAEPGAEQLQIPAGLHLDLGSVIELAPQQKGVINLTLSGDNLAPENGFLYFQVLADVNGVAQVLEDIALEYRLSESRPLIKAAPAFIDSGVALGGNTTETFALKNSGFDVLRNATLTLVDSEQNPAPTWVRLDGTANLGDMDIGASRDISVTFSPDTSVEQGNYEFHLLVEGDGGHRFTVQMFVAVVTSEIGDAFFHISDIYTATLGEDNQLIPGLIGAKIELQNEQVLSETRTISSDANGEALLKDLPAGRYAYRVSAFDHESVSGRLWVKPGATIAEEVFLMNQIVTVEWQVNEINLEDRYEIKLEATFETNVPVAVVMLDPISVTLPDMKKGDVFTGELSLTNYGLIRADEVHGALPSGNDVVSFEFLAEVPETLEAGEVIYIPYRITALRDFNPNEEGGASGAGCGNHSFQYNVGYQSQCANGQTVPGGTSTHWSTASSGSCGSSGGGGGGSGGYYYGGPGGSGSSYGGEYSPIGGDSGGLQCEPDPSCDDCNKDANPQ</sequence>
<dbReference type="InterPro" id="IPR044016">
    <property type="entry name" value="Big_13"/>
</dbReference>
<keyword evidence="1 4" id="KW-0732">Signal</keyword>
<feature type="chain" id="PRO_5047501281" evidence="4">
    <location>
        <begin position="24"/>
        <end position="4677"/>
    </location>
</feature>
<proteinExistence type="predicted"/>
<dbReference type="Pfam" id="PF00041">
    <property type="entry name" value="fn3"/>
    <property type="match status" value="1"/>
</dbReference>
<evidence type="ECO:0000313" key="7">
    <source>
        <dbReference type="Proteomes" id="UP001596425"/>
    </source>
</evidence>
<dbReference type="SMART" id="SM00560">
    <property type="entry name" value="LamGL"/>
    <property type="match status" value="1"/>
</dbReference>
<name>A0ABW1YU24_9GAMM</name>
<feature type="compositionally biased region" description="Low complexity" evidence="3">
    <location>
        <begin position="393"/>
        <end position="402"/>
    </location>
</feature>
<dbReference type="Pfam" id="PF19077">
    <property type="entry name" value="Big_13"/>
    <property type="match status" value="1"/>
</dbReference>
<dbReference type="PANTHER" id="PTHR31513">
    <property type="entry name" value="EPHRIN TYPE-B RECEPTOR"/>
    <property type="match status" value="1"/>
</dbReference>
<evidence type="ECO:0000256" key="1">
    <source>
        <dbReference type="ARBA" id="ARBA00022729"/>
    </source>
</evidence>
<evidence type="ECO:0000259" key="5">
    <source>
        <dbReference type="PROSITE" id="PS50853"/>
    </source>
</evidence>
<protein>
    <submittedName>
        <fullName evidence="6">Ig-like domain-containing protein</fullName>
    </submittedName>
</protein>
<keyword evidence="7" id="KW-1185">Reference proteome</keyword>
<organism evidence="6 7">
    <name type="scientific">Microbulbifer taiwanensis</name>
    <dbReference type="NCBI Taxonomy" id="986746"/>
    <lineage>
        <taxon>Bacteria</taxon>
        <taxon>Pseudomonadati</taxon>
        <taxon>Pseudomonadota</taxon>
        <taxon>Gammaproteobacteria</taxon>
        <taxon>Cellvibrionales</taxon>
        <taxon>Microbulbiferaceae</taxon>
        <taxon>Microbulbifer</taxon>
    </lineage>
</organism>
<feature type="region of interest" description="Disordered" evidence="3">
    <location>
        <begin position="1765"/>
        <end position="1840"/>
    </location>
</feature>
<feature type="compositionally biased region" description="Low complexity" evidence="3">
    <location>
        <begin position="1825"/>
        <end position="1834"/>
    </location>
</feature>
<evidence type="ECO:0000256" key="2">
    <source>
        <dbReference type="ARBA" id="ARBA00023157"/>
    </source>
</evidence>
<dbReference type="RefSeq" id="WP_377516650.1">
    <property type="nucleotide sequence ID" value="NZ_JBHSVR010000001.1"/>
</dbReference>
<feature type="domain" description="Fibronectin type-III" evidence="5">
    <location>
        <begin position="2845"/>
        <end position="2946"/>
    </location>
</feature>
<dbReference type="Gene3D" id="2.60.40.10">
    <property type="entry name" value="Immunoglobulins"/>
    <property type="match status" value="11"/>
</dbReference>
<feature type="region of interest" description="Disordered" evidence="3">
    <location>
        <begin position="4644"/>
        <end position="4677"/>
    </location>
</feature>
<gene>
    <name evidence="6" type="ORF">ACFQBM_16700</name>
</gene>
<dbReference type="InterPro" id="IPR013783">
    <property type="entry name" value="Ig-like_fold"/>
</dbReference>
<dbReference type="InterPro" id="IPR036116">
    <property type="entry name" value="FN3_sf"/>
</dbReference>
<dbReference type="Gene3D" id="2.60.120.200">
    <property type="match status" value="1"/>
</dbReference>
<feature type="region of interest" description="Disordered" evidence="3">
    <location>
        <begin position="1049"/>
        <end position="1124"/>
    </location>
</feature>
<dbReference type="InterPro" id="IPR013320">
    <property type="entry name" value="ConA-like_dom_sf"/>
</dbReference>